<protein>
    <recommendedName>
        <fullName evidence="12">TCP domain-containing protein</fullName>
    </recommendedName>
</protein>
<dbReference type="GO" id="GO:0043565">
    <property type="term" value="F:sequence-specific DNA binding"/>
    <property type="evidence" value="ECO:0000318"/>
    <property type="project" value="GO_Central"/>
</dbReference>
<dbReference type="GO" id="GO:0005634">
    <property type="term" value="C:nucleus"/>
    <property type="evidence" value="ECO:0000318"/>
    <property type="project" value="GO_Central"/>
</dbReference>
<keyword evidence="4" id="KW-0238">DNA-binding</keyword>
<dbReference type="PROSITE" id="PS51370">
    <property type="entry name" value="R"/>
    <property type="match status" value="1"/>
</dbReference>
<keyword evidence="6" id="KW-0539">Nucleus</keyword>
<gene>
    <name evidence="10" type="ORF">MANES_02G066400v8</name>
</gene>
<name>A0A2C9WD15_MANES</name>
<keyword evidence="2" id="KW-0217">Developmental protein</keyword>
<evidence type="ECO:0000256" key="4">
    <source>
        <dbReference type="ARBA" id="ARBA00023125"/>
    </source>
</evidence>
<dbReference type="Gramene" id="Manes.02G066400.1.v8.1">
    <property type="protein sequence ID" value="Manes.02G066400.1.v8.1.CDS"/>
    <property type="gene ID" value="Manes.02G066400.v8.1"/>
</dbReference>
<dbReference type="PANTHER" id="PTHR31072">
    <property type="entry name" value="TRANSCRIPTION FACTOR TCP4-RELATED"/>
    <property type="match status" value="1"/>
</dbReference>
<evidence type="ECO:0000259" key="9">
    <source>
        <dbReference type="PROSITE" id="PS51370"/>
    </source>
</evidence>
<evidence type="ECO:0000259" key="8">
    <source>
        <dbReference type="PROSITE" id="PS51369"/>
    </source>
</evidence>
<dbReference type="GO" id="GO:0003700">
    <property type="term" value="F:DNA-binding transcription factor activity"/>
    <property type="evidence" value="ECO:0000318"/>
    <property type="project" value="GO_Central"/>
</dbReference>
<dbReference type="InterPro" id="IPR017888">
    <property type="entry name" value="CYC/TB1_R_domain"/>
</dbReference>
<feature type="domain" description="TCP" evidence="8">
    <location>
        <begin position="88"/>
        <end position="146"/>
    </location>
</feature>
<dbReference type="InterPro" id="IPR017887">
    <property type="entry name" value="TF_TCP_subgr"/>
</dbReference>
<feature type="compositionally biased region" description="Basic and acidic residues" evidence="7">
    <location>
        <begin position="204"/>
        <end position="217"/>
    </location>
</feature>
<feature type="domain" description="R" evidence="9">
    <location>
        <begin position="204"/>
        <end position="221"/>
    </location>
</feature>
<dbReference type="OrthoDB" id="1896834at2759"/>
<keyword evidence="11" id="KW-1185">Reference proteome</keyword>
<proteinExistence type="predicted"/>
<dbReference type="PANTHER" id="PTHR31072:SF224">
    <property type="entry name" value="TRANSCRIPTION FACTOR TCP1"/>
    <property type="match status" value="1"/>
</dbReference>
<evidence type="ECO:0000313" key="11">
    <source>
        <dbReference type="Proteomes" id="UP000091857"/>
    </source>
</evidence>
<dbReference type="AlphaFoldDB" id="A0A2C9WD15"/>
<evidence type="ECO:0000313" key="10">
    <source>
        <dbReference type="EMBL" id="OAY57048.1"/>
    </source>
</evidence>
<accession>A0A2C9WD15</accession>
<dbReference type="SMR" id="A0A2C9WD15"/>
<dbReference type="PROSITE" id="PS51369">
    <property type="entry name" value="TCP"/>
    <property type="match status" value="1"/>
</dbReference>
<sequence>MFPSTNSISPFPHLSSSYDLSPYIIHHEANDLLLHHHHRPLTTPSLPATDTLLHTSASMISNKHDINVGFAGNQLDPLVLLTGKKPVKKDRHSKIYTAQGLRDRRVRLSIEIARKFFDLQDMLGYDKASKTLEWLLSKSKKAIKEVAQNGGAKSLSSTSTCEVASENGELDGIVSKSESLAGRVCNEKKTKRLQKAASSNLVAKESRAKARARARERTRVKMCTRRFHEFHNPDSTSFNRNLSRSTLSQQHQACEKSHNSLKVVALAHHDQVEQPNSHANLVPKGNIIEESIVIKRKLKPSTVMGYQQNLVMLKDVTCNNSNFPNLPQNWEINSAIARSSFCAITNVNKSTGEDCISMARSGRLKTVVNVYANMAYKHERCKL</sequence>
<evidence type="ECO:0000256" key="1">
    <source>
        <dbReference type="ARBA" id="ARBA00004123"/>
    </source>
</evidence>
<comment type="subcellular location">
    <subcellularLocation>
        <location evidence="1">Nucleus</location>
    </subcellularLocation>
</comment>
<reference evidence="11" key="1">
    <citation type="journal article" date="2016" name="Nat. Biotechnol.">
        <title>Sequencing wild and cultivated cassava and related species reveals extensive interspecific hybridization and genetic diversity.</title>
        <authorList>
            <person name="Bredeson J.V."/>
            <person name="Lyons J.B."/>
            <person name="Prochnik S.E."/>
            <person name="Wu G.A."/>
            <person name="Ha C.M."/>
            <person name="Edsinger-Gonzales E."/>
            <person name="Grimwood J."/>
            <person name="Schmutz J."/>
            <person name="Rabbi I.Y."/>
            <person name="Egesi C."/>
            <person name="Nauluvula P."/>
            <person name="Lebot V."/>
            <person name="Ndunguru J."/>
            <person name="Mkamilo G."/>
            <person name="Bart R.S."/>
            <person name="Setter T.L."/>
            <person name="Gleadow R.M."/>
            <person name="Kulakow P."/>
            <person name="Ferguson M.E."/>
            <person name="Rounsley S."/>
            <person name="Rokhsar D.S."/>
        </authorList>
    </citation>
    <scope>NUCLEOTIDE SEQUENCE [LARGE SCALE GENOMIC DNA]</scope>
    <source>
        <strain evidence="11">cv. AM560-2</strain>
    </source>
</reference>
<dbReference type="InterPro" id="IPR005333">
    <property type="entry name" value="Transcription_factor_TCP"/>
</dbReference>
<evidence type="ECO:0008006" key="12">
    <source>
        <dbReference type="Google" id="ProtNLM"/>
    </source>
</evidence>
<keyword evidence="5" id="KW-0804">Transcription</keyword>
<dbReference type="EMBL" id="CM004388">
    <property type="protein sequence ID" value="OAY57048.1"/>
    <property type="molecule type" value="Genomic_DNA"/>
</dbReference>
<dbReference type="Pfam" id="PF03634">
    <property type="entry name" value="TCP"/>
    <property type="match status" value="1"/>
</dbReference>
<dbReference type="Proteomes" id="UP000091857">
    <property type="component" value="Chromosome 2"/>
</dbReference>
<dbReference type="GO" id="GO:2000032">
    <property type="term" value="P:regulation of secondary shoot formation"/>
    <property type="evidence" value="ECO:0000318"/>
    <property type="project" value="GO_Central"/>
</dbReference>
<comment type="caution">
    <text evidence="10">The sequence shown here is derived from an EMBL/GenBank/DDBJ whole genome shotgun (WGS) entry which is preliminary data.</text>
</comment>
<organism evidence="10 11">
    <name type="scientific">Manihot esculenta</name>
    <name type="common">Cassava</name>
    <name type="synonym">Jatropha manihot</name>
    <dbReference type="NCBI Taxonomy" id="3983"/>
    <lineage>
        <taxon>Eukaryota</taxon>
        <taxon>Viridiplantae</taxon>
        <taxon>Streptophyta</taxon>
        <taxon>Embryophyta</taxon>
        <taxon>Tracheophyta</taxon>
        <taxon>Spermatophyta</taxon>
        <taxon>Magnoliopsida</taxon>
        <taxon>eudicotyledons</taxon>
        <taxon>Gunneridae</taxon>
        <taxon>Pentapetalae</taxon>
        <taxon>rosids</taxon>
        <taxon>fabids</taxon>
        <taxon>Malpighiales</taxon>
        <taxon>Euphorbiaceae</taxon>
        <taxon>Crotonoideae</taxon>
        <taxon>Manihoteae</taxon>
        <taxon>Manihot</taxon>
    </lineage>
</organism>
<evidence type="ECO:0000256" key="6">
    <source>
        <dbReference type="ARBA" id="ARBA00023242"/>
    </source>
</evidence>
<evidence type="ECO:0000256" key="3">
    <source>
        <dbReference type="ARBA" id="ARBA00023015"/>
    </source>
</evidence>
<evidence type="ECO:0000256" key="7">
    <source>
        <dbReference type="SAM" id="MobiDB-lite"/>
    </source>
</evidence>
<evidence type="ECO:0000256" key="2">
    <source>
        <dbReference type="ARBA" id="ARBA00022473"/>
    </source>
</evidence>
<evidence type="ECO:0000256" key="5">
    <source>
        <dbReference type="ARBA" id="ARBA00023163"/>
    </source>
</evidence>
<feature type="region of interest" description="Disordered" evidence="7">
    <location>
        <begin position="196"/>
        <end position="217"/>
    </location>
</feature>
<keyword evidence="3" id="KW-0805">Transcription regulation</keyword>
<dbReference type="STRING" id="3983.A0A2C9WD15"/>